<gene>
    <name evidence="2" type="ORF">FIBSPDRAFT_249923</name>
</gene>
<proteinExistence type="predicted"/>
<organism evidence="2 3">
    <name type="scientific">Athelia psychrophila</name>
    <dbReference type="NCBI Taxonomy" id="1759441"/>
    <lineage>
        <taxon>Eukaryota</taxon>
        <taxon>Fungi</taxon>
        <taxon>Dikarya</taxon>
        <taxon>Basidiomycota</taxon>
        <taxon>Agaricomycotina</taxon>
        <taxon>Agaricomycetes</taxon>
        <taxon>Agaricomycetidae</taxon>
        <taxon>Atheliales</taxon>
        <taxon>Atheliaceae</taxon>
        <taxon>Athelia</taxon>
    </lineage>
</organism>
<dbReference type="AlphaFoldDB" id="A0A165XWI9"/>
<keyword evidence="3" id="KW-1185">Reference proteome</keyword>
<accession>A0A165XWI9</accession>
<evidence type="ECO:0000313" key="2">
    <source>
        <dbReference type="EMBL" id="KZP08966.1"/>
    </source>
</evidence>
<feature type="region of interest" description="Disordered" evidence="1">
    <location>
        <begin position="1"/>
        <end position="22"/>
    </location>
</feature>
<name>A0A165XWI9_9AGAM</name>
<feature type="compositionally biased region" description="Polar residues" evidence="1">
    <location>
        <begin position="1"/>
        <end position="11"/>
    </location>
</feature>
<dbReference type="EMBL" id="KV417710">
    <property type="protein sequence ID" value="KZP08966.1"/>
    <property type="molecule type" value="Genomic_DNA"/>
</dbReference>
<protein>
    <submittedName>
        <fullName evidence="2">Uncharacterized protein</fullName>
    </submittedName>
</protein>
<evidence type="ECO:0000313" key="3">
    <source>
        <dbReference type="Proteomes" id="UP000076532"/>
    </source>
</evidence>
<dbReference type="Proteomes" id="UP000076532">
    <property type="component" value="Unassembled WGS sequence"/>
</dbReference>
<reference evidence="2 3" key="1">
    <citation type="journal article" date="2016" name="Mol. Biol. Evol.">
        <title>Comparative Genomics of Early-Diverging Mushroom-Forming Fungi Provides Insights into the Origins of Lignocellulose Decay Capabilities.</title>
        <authorList>
            <person name="Nagy L.G."/>
            <person name="Riley R."/>
            <person name="Tritt A."/>
            <person name="Adam C."/>
            <person name="Daum C."/>
            <person name="Floudas D."/>
            <person name="Sun H."/>
            <person name="Yadav J.S."/>
            <person name="Pangilinan J."/>
            <person name="Larsson K.H."/>
            <person name="Matsuura K."/>
            <person name="Barry K."/>
            <person name="Labutti K."/>
            <person name="Kuo R."/>
            <person name="Ohm R.A."/>
            <person name="Bhattacharya S.S."/>
            <person name="Shirouzu T."/>
            <person name="Yoshinaga Y."/>
            <person name="Martin F.M."/>
            <person name="Grigoriev I.V."/>
            <person name="Hibbett D.S."/>
        </authorList>
    </citation>
    <scope>NUCLEOTIDE SEQUENCE [LARGE SCALE GENOMIC DNA]</scope>
    <source>
        <strain evidence="2 3">CBS 109695</strain>
    </source>
</reference>
<sequence>MAPDISSSQLYQRGRNTHRAERHPTQRLCCNFLPLPAALSRSGTRVSVVFAAPESTSDATTTTCLAFSSRKPPAPREHLRPTLAVHPAGVSHRAFPAPAYKAWARRCCSRLLVRTTVMSITTARSSYSIRGTGWGWIHGVGVQLPVHFAYHLRRERDLGQ</sequence>
<evidence type="ECO:0000256" key="1">
    <source>
        <dbReference type="SAM" id="MobiDB-lite"/>
    </source>
</evidence>